<dbReference type="AlphaFoldDB" id="E6KXI1"/>
<comment type="caution">
    <text evidence="1">The sequence shown here is derived from an EMBL/GenBank/DDBJ whole genome shotgun (WGS) entry which is preliminary data.</text>
</comment>
<dbReference type="RefSeq" id="WP_006718116.1">
    <property type="nucleotide sequence ID" value="NZ_GL622200.1"/>
</dbReference>
<protein>
    <submittedName>
        <fullName evidence="1">Uncharacterized protein</fullName>
    </submittedName>
</protein>
<sequence>MAKRVNYETLKQWFFEDAYIWCQRKFTEGKVKSWHGEFNEWGGALDSFDGHFDLLIEKLMLNVIFIITNGARHILSHQIVFNEIQEILLNNNLDELVSVLEEDEKEDFLYDLNLILNNREIEE</sequence>
<gene>
    <name evidence="1" type="ORF">HMPREF9064_0875</name>
</gene>
<name>E6KXI1_9PAST</name>
<dbReference type="Proteomes" id="UP000032871">
    <property type="component" value="Unassembled WGS sequence"/>
</dbReference>
<dbReference type="STRING" id="739.GCA_001059425_00380"/>
<reference evidence="1 2" key="1">
    <citation type="submission" date="2010-12" db="EMBL/GenBank/DDBJ databases">
        <authorList>
            <person name="Muzny D."/>
            <person name="Qin X."/>
            <person name="Deng J."/>
            <person name="Jiang H."/>
            <person name="Liu Y."/>
            <person name="Qu J."/>
            <person name="Song X.-Z."/>
            <person name="Zhang L."/>
            <person name="Thornton R."/>
            <person name="Coyle M."/>
            <person name="Francisco L."/>
            <person name="Jackson L."/>
            <person name="Javaid M."/>
            <person name="Korchina V."/>
            <person name="Kovar C."/>
            <person name="Mata R."/>
            <person name="Mathew T."/>
            <person name="Ngo R."/>
            <person name="Nguyen L."/>
            <person name="Nguyen N."/>
            <person name="Okwuonu G."/>
            <person name="Ongeri F."/>
            <person name="Pham C."/>
            <person name="Simmons D."/>
            <person name="Wilczek-Boney K."/>
            <person name="Hale W."/>
            <person name="Jakkamsetti A."/>
            <person name="Pham P."/>
            <person name="Ruth R."/>
            <person name="San Lucas F."/>
            <person name="Warren J."/>
            <person name="Zhang J."/>
            <person name="Zhao Z."/>
            <person name="Zhou C."/>
            <person name="Zhu D."/>
            <person name="Lee S."/>
            <person name="Bess C."/>
            <person name="Blankenburg K."/>
            <person name="Forbes L."/>
            <person name="Fu Q."/>
            <person name="Gubbala S."/>
            <person name="Hirani K."/>
            <person name="Jayaseelan J.C."/>
            <person name="Lara F."/>
            <person name="Munidasa M."/>
            <person name="Palculict T."/>
            <person name="Patil S."/>
            <person name="Pu L.-L."/>
            <person name="Saada N."/>
            <person name="Tang L."/>
            <person name="Weissenberger G."/>
            <person name="Zhu Y."/>
            <person name="Hemphill L."/>
            <person name="Shang Y."/>
            <person name="Youmans B."/>
            <person name="Ayvaz T."/>
            <person name="Ross M."/>
            <person name="Santibanez J."/>
            <person name="Aqrawi P."/>
            <person name="Gross S."/>
            <person name="Joshi V."/>
            <person name="Fowler G."/>
            <person name="Nazareth L."/>
            <person name="Reid J."/>
            <person name="Worley K."/>
            <person name="Petrosino J."/>
            <person name="Highlander S."/>
            <person name="Gibbs R."/>
        </authorList>
    </citation>
    <scope>NUCLEOTIDE SEQUENCE [LARGE SCALE GENOMIC DNA]</scope>
    <source>
        <strain evidence="1 2">ATCC 33393</strain>
    </source>
</reference>
<dbReference type="OrthoDB" id="5682000at2"/>
<organism evidence="1 2">
    <name type="scientific">Aggregatibacter segnis ATCC 33393</name>
    <dbReference type="NCBI Taxonomy" id="888057"/>
    <lineage>
        <taxon>Bacteria</taxon>
        <taxon>Pseudomonadati</taxon>
        <taxon>Pseudomonadota</taxon>
        <taxon>Gammaproteobacteria</taxon>
        <taxon>Pasteurellales</taxon>
        <taxon>Pasteurellaceae</taxon>
        <taxon>Aggregatibacter</taxon>
    </lineage>
</organism>
<keyword evidence="2" id="KW-1185">Reference proteome</keyword>
<dbReference type="GeneID" id="60800275"/>
<dbReference type="EMBL" id="AEPS01000003">
    <property type="protein sequence ID" value="EFU68212.1"/>
    <property type="molecule type" value="Genomic_DNA"/>
</dbReference>
<evidence type="ECO:0000313" key="2">
    <source>
        <dbReference type="Proteomes" id="UP000032871"/>
    </source>
</evidence>
<evidence type="ECO:0000313" key="1">
    <source>
        <dbReference type="EMBL" id="EFU68212.1"/>
    </source>
</evidence>
<proteinExistence type="predicted"/>
<accession>E6KXI1</accession>
<dbReference type="HOGENOM" id="CLU_137308_0_1_6"/>